<evidence type="ECO:0000259" key="2">
    <source>
        <dbReference type="Pfam" id="PF13490"/>
    </source>
</evidence>
<evidence type="ECO:0000256" key="1">
    <source>
        <dbReference type="SAM" id="MobiDB-lite"/>
    </source>
</evidence>
<comment type="caution">
    <text evidence="3">The sequence shown here is derived from an EMBL/GenBank/DDBJ whole genome shotgun (WGS) entry which is preliminary data.</text>
</comment>
<dbReference type="OrthoDB" id="8374021at2"/>
<evidence type="ECO:0000313" key="4">
    <source>
        <dbReference type="Proteomes" id="UP000268908"/>
    </source>
</evidence>
<dbReference type="RefSeq" id="WP_121243229.1">
    <property type="nucleotide sequence ID" value="NZ_BHVV01000002.1"/>
</dbReference>
<gene>
    <name evidence="3" type="ORF">DFR35_2736</name>
</gene>
<dbReference type="InterPro" id="IPR027383">
    <property type="entry name" value="Znf_put"/>
</dbReference>
<proteinExistence type="predicted"/>
<dbReference type="EMBL" id="RCCI01000008">
    <property type="protein sequence ID" value="RLJ62093.1"/>
    <property type="molecule type" value="Genomic_DNA"/>
</dbReference>
<feature type="domain" description="Putative zinc-finger" evidence="2">
    <location>
        <begin position="4"/>
        <end position="38"/>
    </location>
</feature>
<keyword evidence="4" id="KW-1185">Reference proteome</keyword>
<protein>
    <submittedName>
        <fullName evidence="3">Putative zinc finger protein</fullName>
    </submittedName>
</protein>
<name>A0A497X926_9PROT</name>
<feature type="region of interest" description="Disordered" evidence="1">
    <location>
        <begin position="51"/>
        <end position="70"/>
    </location>
</feature>
<dbReference type="Pfam" id="PF13490">
    <property type="entry name" value="zf-HC2"/>
    <property type="match status" value="1"/>
</dbReference>
<dbReference type="Proteomes" id="UP000268908">
    <property type="component" value="Unassembled WGS sequence"/>
</dbReference>
<accession>A0A497X926</accession>
<organism evidence="3 4">
    <name type="scientific">Sulfurisoma sediminicola</name>
    <dbReference type="NCBI Taxonomy" id="1381557"/>
    <lineage>
        <taxon>Bacteria</taxon>
        <taxon>Pseudomonadati</taxon>
        <taxon>Pseudomonadota</taxon>
        <taxon>Betaproteobacteria</taxon>
        <taxon>Nitrosomonadales</taxon>
        <taxon>Sterolibacteriaceae</taxon>
        <taxon>Sulfurisoma</taxon>
    </lineage>
</organism>
<dbReference type="AlphaFoldDB" id="A0A497X926"/>
<evidence type="ECO:0000313" key="3">
    <source>
        <dbReference type="EMBL" id="RLJ62093.1"/>
    </source>
</evidence>
<reference evidence="3 4" key="1">
    <citation type="submission" date="2018-10" db="EMBL/GenBank/DDBJ databases">
        <title>Genomic Encyclopedia of Type Strains, Phase IV (KMG-IV): sequencing the most valuable type-strain genomes for metagenomic binning, comparative biology and taxonomic classification.</title>
        <authorList>
            <person name="Goeker M."/>
        </authorList>
    </citation>
    <scope>NUCLEOTIDE SEQUENCE [LARGE SCALE GENOMIC DNA]</scope>
    <source>
        <strain evidence="3 4">DSM 26916</strain>
    </source>
</reference>
<sequence>MLSCKDATELISQGMDRRLSLVERFGLRLHLLICRGCRATEQHLGFLRNASSAWRQHHEAPPSTPQGDSK</sequence>